<comment type="caution">
    <text evidence="2">The sequence shown here is derived from an EMBL/GenBank/DDBJ whole genome shotgun (WGS) entry which is preliminary data.</text>
</comment>
<gene>
    <name evidence="2" type="ORF">CSC78_14880</name>
</gene>
<dbReference type="Gene3D" id="3.40.50.1820">
    <property type="entry name" value="alpha/beta hydrolase"/>
    <property type="match status" value="1"/>
</dbReference>
<accession>A0ABQ6ZEB7</accession>
<dbReference type="GO" id="GO:0016787">
    <property type="term" value="F:hydrolase activity"/>
    <property type="evidence" value="ECO:0007669"/>
    <property type="project" value="UniProtKB-KW"/>
</dbReference>
<reference evidence="2 3" key="1">
    <citation type="submission" date="2017-10" db="EMBL/GenBank/DDBJ databases">
        <title>Whole genome sequencing of members of genus Pseudoxanthomonas.</title>
        <authorList>
            <person name="Kumar S."/>
            <person name="Bansal K."/>
            <person name="Kaur A."/>
            <person name="Patil P."/>
            <person name="Sharma S."/>
            <person name="Patil P.B."/>
        </authorList>
    </citation>
    <scope>NUCLEOTIDE SEQUENCE [LARGE SCALE GENOMIC DNA]</scope>
    <source>
        <strain evidence="2 3">DSM 17109</strain>
    </source>
</reference>
<keyword evidence="3" id="KW-1185">Reference proteome</keyword>
<evidence type="ECO:0000259" key="1">
    <source>
        <dbReference type="Pfam" id="PF12146"/>
    </source>
</evidence>
<dbReference type="InterPro" id="IPR029058">
    <property type="entry name" value="AB_hydrolase_fold"/>
</dbReference>
<evidence type="ECO:0000313" key="2">
    <source>
        <dbReference type="EMBL" id="KAF1723725.1"/>
    </source>
</evidence>
<name>A0ABQ6ZEB7_9GAMM</name>
<protein>
    <submittedName>
        <fullName evidence="2">Alpha/beta hydrolase</fullName>
    </submittedName>
</protein>
<dbReference type="Pfam" id="PF12146">
    <property type="entry name" value="Hydrolase_4"/>
    <property type="match status" value="1"/>
</dbReference>
<dbReference type="Proteomes" id="UP000781710">
    <property type="component" value="Unassembled WGS sequence"/>
</dbReference>
<feature type="domain" description="Serine aminopeptidase S33" evidence="1">
    <location>
        <begin position="29"/>
        <end position="181"/>
    </location>
</feature>
<dbReference type="InterPro" id="IPR022742">
    <property type="entry name" value="Hydrolase_4"/>
</dbReference>
<evidence type="ECO:0000313" key="3">
    <source>
        <dbReference type="Proteomes" id="UP000781710"/>
    </source>
</evidence>
<sequence>MVAALADVGDVDVLAYDSTHFESYAALADTLRPVIERHEDVVLVAESFAGPLGVLLAHRHPRRVRGLVMAASFVRAPLPFSRIGATLLQGMPAVAPPLFALERLLAGSGLPAPLRAEFEAIIATLPLAILRQRALAALRVDVTTELAALDIPVLYLQARHDRLIWPKAGRDVIRLSRNARHAVIDAPHFLFQMAPLRAAAEIGRWLDGLSGDTHG</sequence>
<proteinExistence type="predicted"/>
<dbReference type="EMBL" id="PDWW01000024">
    <property type="protein sequence ID" value="KAF1723725.1"/>
    <property type="molecule type" value="Genomic_DNA"/>
</dbReference>
<keyword evidence="2" id="KW-0378">Hydrolase</keyword>
<organism evidence="2 3">
    <name type="scientific">Pseudoxanthomonas japonensis</name>
    <dbReference type="NCBI Taxonomy" id="69284"/>
    <lineage>
        <taxon>Bacteria</taxon>
        <taxon>Pseudomonadati</taxon>
        <taxon>Pseudomonadota</taxon>
        <taxon>Gammaproteobacteria</taxon>
        <taxon>Lysobacterales</taxon>
        <taxon>Lysobacteraceae</taxon>
        <taxon>Pseudoxanthomonas</taxon>
    </lineage>
</organism>
<dbReference type="SUPFAM" id="SSF53474">
    <property type="entry name" value="alpha/beta-Hydrolases"/>
    <property type="match status" value="1"/>
</dbReference>